<gene>
    <name evidence="2" type="ORF">Pan189_04260</name>
</gene>
<organism evidence="2 3">
    <name type="scientific">Stratiformator vulcanicus</name>
    <dbReference type="NCBI Taxonomy" id="2527980"/>
    <lineage>
        <taxon>Bacteria</taxon>
        <taxon>Pseudomonadati</taxon>
        <taxon>Planctomycetota</taxon>
        <taxon>Planctomycetia</taxon>
        <taxon>Planctomycetales</taxon>
        <taxon>Planctomycetaceae</taxon>
        <taxon>Stratiformator</taxon>
    </lineage>
</organism>
<dbReference type="OrthoDB" id="9146593at2"/>
<dbReference type="Proteomes" id="UP000317318">
    <property type="component" value="Chromosome"/>
</dbReference>
<evidence type="ECO:0008006" key="4">
    <source>
        <dbReference type="Google" id="ProtNLM"/>
    </source>
</evidence>
<proteinExistence type="predicted"/>
<dbReference type="PROSITE" id="PS51318">
    <property type="entry name" value="TAT"/>
    <property type="match status" value="1"/>
</dbReference>
<accession>A0A517QWR2</accession>
<evidence type="ECO:0000313" key="2">
    <source>
        <dbReference type="EMBL" id="QDT36071.1"/>
    </source>
</evidence>
<dbReference type="Pfam" id="PF07586">
    <property type="entry name" value="HXXSHH"/>
    <property type="match status" value="1"/>
</dbReference>
<keyword evidence="3" id="KW-1185">Reference proteome</keyword>
<dbReference type="EMBL" id="CP036268">
    <property type="protein sequence ID" value="QDT36071.1"/>
    <property type="molecule type" value="Genomic_DNA"/>
</dbReference>
<reference evidence="2 3" key="1">
    <citation type="submission" date="2019-02" db="EMBL/GenBank/DDBJ databases">
        <title>Deep-cultivation of Planctomycetes and their phenomic and genomic characterization uncovers novel biology.</title>
        <authorList>
            <person name="Wiegand S."/>
            <person name="Jogler M."/>
            <person name="Boedeker C."/>
            <person name="Pinto D."/>
            <person name="Vollmers J."/>
            <person name="Rivas-Marin E."/>
            <person name="Kohn T."/>
            <person name="Peeters S.H."/>
            <person name="Heuer A."/>
            <person name="Rast P."/>
            <person name="Oberbeckmann S."/>
            <person name="Bunk B."/>
            <person name="Jeske O."/>
            <person name="Meyerdierks A."/>
            <person name="Storesund J.E."/>
            <person name="Kallscheuer N."/>
            <person name="Luecker S."/>
            <person name="Lage O.M."/>
            <person name="Pohl T."/>
            <person name="Merkel B.J."/>
            <person name="Hornburger P."/>
            <person name="Mueller R.-W."/>
            <person name="Bruemmer F."/>
            <person name="Labrenz M."/>
            <person name="Spormann A.M."/>
            <person name="Op den Camp H."/>
            <person name="Overmann J."/>
            <person name="Amann R."/>
            <person name="Jetten M.S.M."/>
            <person name="Mascher T."/>
            <person name="Medema M.H."/>
            <person name="Devos D.P."/>
            <person name="Kaster A.-K."/>
            <person name="Ovreas L."/>
            <person name="Rohde M."/>
            <person name="Galperin M.Y."/>
            <person name="Jogler C."/>
        </authorList>
    </citation>
    <scope>NUCLEOTIDE SEQUENCE [LARGE SCALE GENOMIC DNA]</scope>
    <source>
        <strain evidence="2 3">Pan189</strain>
    </source>
</reference>
<keyword evidence="1" id="KW-0732">Signal</keyword>
<name>A0A517QWR2_9PLAN</name>
<evidence type="ECO:0000313" key="3">
    <source>
        <dbReference type="Proteomes" id="UP000317318"/>
    </source>
</evidence>
<feature type="chain" id="PRO_5022153563" description="DUF1552 domain-containing protein" evidence="1">
    <location>
        <begin position="35"/>
        <end position="426"/>
    </location>
</feature>
<dbReference type="KEGG" id="svp:Pan189_04260"/>
<dbReference type="InterPro" id="IPR006311">
    <property type="entry name" value="TAT_signal"/>
</dbReference>
<protein>
    <recommendedName>
        <fullName evidence="4">DUF1552 domain-containing protein</fullName>
    </recommendedName>
</protein>
<sequence precursor="true">MRQRPLSRRTFLRGSGVALSLPLLDAMGVATASAAPSGSSTAPQRLIAIETNQGIVPQYFFPKRAGFDWEVTPYLKHLNQFRDQLTVFSGVSHPEVDGGHSAEPCFLTAAPHPGRGGFRNTISLDQYAAERIGHHNRFPSLTLSINTPRSISFTAAGVQIPGENSPRRVFQKLFVRGNAEAVQSRIADLRHGRSILDSVADRARTLSREVGSRDRAKLDQYFTGVRELERRLHANEEWENRPKPQVDYPMPEEMNDPSALLEQVRSMFDLCRLAVQTDSTRLITFFMYQNTAKPNIPGVQEGTHGLTHHGNNPDKLSQLQLIEGAQLEELSRLLGQLRETPEAGASLLDRTSVLYGTPMGNANRHSNDNLPVLLAGGGFRHAGHLAFSQEHNYPLPNLFVSLLQSLGVEADRFASSTGTMSGLELR</sequence>
<dbReference type="AlphaFoldDB" id="A0A517QWR2"/>
<evidence type="ECO:0000256" key="1">
    <source>
        <dbReference type="SAM" id="SignalP"/>
    </source>
</evidence>
<dbReference type="InterPro" id="IPR011447">
    <property type="entry name" value="DUF1552"/>
</dbReference>
<feature type="signal peptide" evidence="1">
    <location>
        <begin position="1"/>
        <end position="34"/>
    </location>
</feature>
<dbReference type="RefSeq" id="WP_145362304.1">
    <property type="nucleotide sequence ID" value="NZ_CP036268.1"/>
</dbReference>